<dbReference type="PANTHER" id="PTHR11977:SF127">
    <property type="entry name" value="MACROPHAGE-CAPPING PROTEIN"/>
    <property type="match status" value="1"/>
</dbReference>
<keyword evidence="4" id="KW-1185">Reference proteome</keyword>
<organism evidence="3 4">
    <name type="scientific">Catharus ustulatus</name>
    <name type="common">Russet-backed thrush</name>
    <name type="synonym">Hylocichla ustulatus</name>
    <dbReference type="NCBI Taxonomy" id="91951"/>
    <lineage>
        <taxon>Eukaryota</taxon>
        <taxon>Metazoa</taxon>
        <taxon>Chordata</taxon>
        <taxon>Craniata</taxon>
        <taxon>Vertebrata</taxon>
        <taxon>Euteleostomi</taxon>
        <taxon>Archelosauria</taxon>
        <taxon>Archosauria</taxon>
        <taxon>Dinosauria</taxon>
        <taxon>Saurischia</taxon>
        <taxon>Theropoda</taxon>
        <taxon>Coelurosauria</taxon>
        <taxon>Aves</taxon>
        <taxon>Neognathae</taxon>
        <taxon>Neoaves</taxon>
        <taxon>Telluraves</taxon>
        <taxon>Australaves</taxon>
        <taxon>Passeriformes</taxon>
        <taxon>Turdidae</taxon>
        <taxon>Catharus</taxon>
    </lineage>
</organism>
<dbReference type="PANTHER" id="PTHR11977">
    <property type="entry name" value="VILLIN"/>
    <property type="match status" value="1"/>
</dbReference>
<dbReference type="Pfam" id="PF00626">
    <property type="entry name" value="Gelsolin"/>
    <property type="match status" value="1"/>
</dbReference>
<evidence type="ECO:0000313" key="3">
    <source>
        <dbReference type="Ensembl" id="ENSCUSP00005024459.1"/>
    </source>
</evidence>
<dbReference type="AlphaFoldDB" id="A0A8C3V643"/>
<dbReference type="GO" id="GO:0005546">
    <property type="term" value="F:phosphatidylinositol-4,5-bisphosphate binding"/>
    <property type="evidence" value="ECO:0007669"/>
    <property type="project" value="TreeGrafter"/>
</dbReference>
<dbReference type="InterPro" id="IPR029006">
    <property type="entry name" value="ADF-H/Gelsolin-like_dom_sf"/>
</dbReference>
<keyword evidence="1" id="KW-0009">Actin-binding</keyword>
<dbReference type="GO" id="GO:0051014">
    <property type="term" value="P:actin filament severing"/>
    <property type="evidence" value="ECO:0007669"/>
    <property type="project" value="TreeGrafter"/>
</dbReference>
<evidence type="ECO:0000313" key="4">
    <source>
        <dbReference type="Proteomes" id="UP000694563"/>
    </source>
</evidence>
<sequence>IASPFGPGATSPGLHVWQVEQLQPVEVPKATLGIFFSGHSYLVLHSGLEEQAHLHLGGDEGVGMLSSLLGERPITHCNKSNLLLDCFPCRQCSLGLYMGPAWLWSHAQTLPHKGKRKIWASQRDLSWASFNTGDCFLLDLGQRPLMVWCGAWSNVLEHSRMQELAAASRDSERGGKAHLEIVADGEEPPEMVQVCPHWEGSPEEEVVADQSSTGAAVPYNARTRGMDLTQVATSLFCSDDCFMLHNAASRMERYWPEWLTSPSARCKDNEWECQVPLRVAEEVIARMVPLPQTQVEIRPQGCETPIFKQFFTSWK</sequence>
<reference evidence="3" key="1">
    <citation type="submission" date="2020-10" db="EMBL/GenBank/DDBJ databases">
        <title>Catharus ustulatus (Swainson's thrush) genome, bCatUst1, primary haplotype v2.</title>
        <authorList>
            <person name="Delmore K."/>
            <person name="Vafadar M."/>
            <person name="Formenti G."/>
            <person name="Chow W."/>
            <person name="Pelan S."/>
            <person name="Howe K."/>
            <person name="Rhie A."/>
            <person name="Mountcastle J."/>
            <person name="Haase B."/>
            <person name="Fedrigo O."/>
            <person name="Jarvis E.D."/>
        </authorList>
    </citation>
    <scope>NUCLEOTIDE SEQUENCE [LARGE SCALE GENOMIC DNA]</scope>
</reference>
<dbReference type="GO" id="GO:0015629">
    <property type="term" value="C:actin cytoskeleton"/>
    <property type="evidence" value="ECO:0007669"/>
    <property type="project" value="TreeGrafter"/>
</dbReference>
<dbReference type="Ensembl" id="ENSCUST00005025327.1">
    <property type="protein sequence ID" value="ENSCUSP00005024459.1"/>
    <property type="gene ID" value="ENSCUSG00005015253.1"/>
</dbReference>
<dbReference type="GO" id="GO:0051016">
    <property type="term" value="P:barbed-end actin filament capping"/>
    <property type="evidence" value="ECO:0007669"/>
    <property type="project" value="TreeGrafter"/>
</dbReference>
<reference evidence="3" key="3">
    <citation type="submission" date="2025-09" db="UniProtKB">
        <authorList>
            <consortium name="Ensembl"/>
        </authorList>
    </citation>
    <scope>IDENTIFICATION</scope>
</reference>
<dbReference type="SMART" id="SM00262">
    <property type="entry name" value="GEL"/>
    <property type="match status" value="2"/>
</dbReference>
<dbReference type="GO" id="GO:0030031">
    <property type="term" value="P:cell projection assembly"/>
    <property type="evidence" value="ECO:0007669"/>
    <property type="project" value="TreeGrafter"/>
</dbReference>
<evidence type="ECO:0000259" key="2">
    <source>
        <dbReference type="Pfam" id="PF00626"/>
    </source>
</evidence>
<evidence type="ECO:0000256" key="1">
    <source>
        <dbReference type="ARBA" id="ARBA00023203"/>
    </source>
</evidence>
<feature type="domain" description="Gelsolin-like" evidence="2">
    <location>
        <begin position="123"/>
        <end position="191"/>
    </location>
</feature>
<name>A0A8C3V643_CATUS</name>
<reference evidence="3" key="2">
    <citation type="submission" date="2025-08" db="UniProtKB">
        <authorList>
            <consortium name="Ensembl"/>
        </authorList>
    </citation>
    <scope>IDENTIFICATION</scope>
</reference>
<dbReference type="Gene3D" id="3.40.20.10">
    <property type="entry name" value="Severin"/>
    <property type="match status" value="2"/>
</dbReference>
<dbReference type="Proteomes" id="UP000694563">
    <property type="component" value="Chromosome 27"/>
</dbReference>
<dbReference type="GO" id="GO:0007417">
    <property type="term" value="P:central nervous system development"/>
    <property type="evidence" value="ECO:0007669"/>
    <property type="project" value="TreeGrafter"/>
</dbReference>
<dbReference type="GO" id="GO:0051015">
    <property type="term" value="F:actin filament binding"/>
    <property type="evidence" value="ECO:0007669"/>
    <property type="project" value="InterPro"/>
</dbReference>
<dbReference type="SUPFAM" id="SSF55753">
    <property type="entry name" value="Actin depolymerizing proteins"/>
    <property type="match status" value="2"/>
</dbReference>
<dbReference type="GO" id="GO:0008154">
    <property type="term" value="P:actin polymerization or depolymerization"/>
    <property type="evidence" value="ECO:0007669"/>
    <property type="project" value="TreeGrafter"/>
</dbReference>
<accession>A0A8C3V643</accession>
<dbReference type="InterPro" id="IPR007122">
    <property type="entry name" value="Villin/Gelsolin"/>
</dbReference>
<dbReference type="InterPro" id="IPR007123">
    <property type="entry name" value="Gelsolin-like_dom"/>
</dbReference>
<proteinExistence type="predicted"/>
<dbReference type="GO" id="GO:0005737">
    <property type="term" value="C:cytoplasm"/>
    <property type="evidence" value="ECO:0007669"/>
    <property type="project" value="TreeGrafter"/>
</dbReference>
<protein>
    <submittedName>
        <fullName evidence="3">Capping actin protein, gelsolin like</fullName>
    </submittedName>
</protein>